<name>A0A1S2D953_AERSO</name>
<proteinExistence type="predicted"/>
<accession>A0A1S2D953</accession>
<dbReference type="PROSITE" id="PS51257">
    <property type="entry name" value="PROKAR_LIPOPROTEIN"/>
    <property type="match status" value="1"/>
</dbReference>
<evidence type="ECO:0000313" key="3">
    <source>
        <dbReference type="Proteomes" id="UP000179934"/>
    </source>
</evidence>
<protein>
    <recommendedName>
        <fullName evidence="4">Lipid/polyisoprenoid-binding YceI-like domain-containing protein</fullName>
    </recommendedName>
</protein>
<dbReference type="EMBL" id="MKFU01000001">
    <property type="protein sequence ID" value="OHY96857.1"/>
    <property type="molecule type" value="Genomic_DNA"/>
</dbReference>
<dbReference type="STRING" id="646.BJD16_00965"/>
<evidence type="ECO:0000256" key="1">
    <source>
        <dbReference type="SAM" id="SignalP"/>
    </source>
</evidence>
<feature type="chain" id="PRO_5010383232" description="Lipid/polyisoprenoid-binding YceI-like domain-containing protein" evidence="1">
    <location>
        <begin position="27"/>
        <end position="175"/>
    </location>
</feature>
<feature type="signal peptide" evidence="1">
    <location>
        <begin position="1"/>
        <end position="26"/>
    </location>
</feature>
<comment type="caution">
    <text evidence="2">The sequence shown here is derived from an EMBL/GenBank/DDBJ whole genome shotgun (WGS) entry which is preliminary data.</text>
</comment>
<sequence>MFIMKRIFMRWLIQVVSLLSSCSVCAVGINHDFRPLTHLNKLAFYDYTITRFEFDENFIVLDFDKVEQKFKDKSVNLVIETNIPEAETDVGYKLSIDSNESICKRDGVVMQQDFIDVLIDDKPFVKNKMTFDSFPSVTDDGYLKSSNVMTLTSQIINHQGLLCQGSLTLLAELSL</sequence>
<gene>
    <name evidence="2" type="ORF">BJD16_00965</name>
</gene>
<keyword evidence="1" id="KW-0732">Signal</keyword>
<evidence type="ECO:0008006" key="4">
    <source>
        <dbReference type="Google" id="ProtNLM"/>
    </source>
</evidence>
<reference evidence="2 3" key="1">
    <citation type="submission" date="2016-09" db="EMBL/GenBank/DDBJ databases">
        <title>Draft Genome Sequence of Aeromonas sobria Strain 08005, Isolated from Sick Rana catesbeiana.</title>
        <authorList>
            <person name="Yang Q."/>
        </authorList>
    </citation>
    <scope>NUCLEOTIDE SEQUENCE [LARGE SCALE GENOMIC DNA]</scope>
    <source>
        <strain evidence="2 3">08005</strain>
    </source>
</reference>
<dbReference type="AlphaFoldDB" id="A0A1S2D953"/>
<dbReference type="Proteomes" id="UP000179934">
    <property type="component" value="Unassembled WGS sequence"/>
</dbReference>
<organism evidence="2 3">
    <name type="scientific">Aeromonas sobria</name>
    <dbReference type="NCBI Taxonomy" id="646"/>
    <lineage>
        <taxon>Bacteria</taxon>
        <taxon>Pseudomonadati</taxon>
        <taxon>Pseudomonadota</taxon>
        <taxon>Gammaproteobacteria</taxon>
        <taxon>Aeromonadales</taxon>
        <taxon>Aeromonadaceae</taxon>
        <taxon>Aeromonas</taxon>
    </lineage>
</organism>
<evidence type="ECO:0000313" key="2">
    <source>
        <dbReference type="EMBL" id="OHY96857.1"/>
    </source>
</evidence>